<organism evidence="1 2">
    <name type="scientific">Amanita thiersii Skay4041</name>
    <dbReference type="NCBI Taxonomy" id="703135"/>
    <lineage>
        <taxon>Eukaryota</taxon>
        <taxon>Fungi</taxon>
        <taxon>Dikarya</taxon>
        <taxon>Basidiomycota</taxon>
        <taxon>Agaricomycotina</taxon>
        <taxon>Agaricomycetes</taxon>
        <taxon>Agaricomycetidae</taxon>
        <taxon>Agaricales</taxon>
        <taxon>Pluteineae</taxon>
        <taxon>Amanitaceae</taxon>
        <taxon>Amanita</taxon>
    </lineage>
</organism>
<evidence type="ECO:0000313" key="2">
    <source>
        <dbReference type="Proteomes" id="UP000242287"/>
    </source>
</evidence>
<dbReference type="EMBL" id="KZ302063">
    <property type="protein sequence ID" value="PFH48416.1"/>
    <property type="molecule type" value="Genomic_DNA"/>
</dbReference>
<name>A0A2A9NL00_9AGAR</name>
<protein>
    <submittedName>
        <fullName evidence="1">Uncharacterized protein</fullName>
    </submittedName>
</protein>
<proteinExistence type="predicted"/>
<evidence type="ECO:0000313" key="1">
    <source>
        <dbReference type="EMBL" id="PFH48416.1"/>
    </source>
</evidence>
<gene>
    <name evidence="1" type="ORF">AMATHDRAFT_5809</name>
</gene>
<dbReference type="AlphaFoldDB" id="A0A2A9NL00"/>
<dbReference type="Proteomes" id="UP000242287">
    <property type="component" value="Unassembled WGS sequence"/>
</dbReference>
<keyword evidence="2" id="KW-1185">Reference proteome</keyword>
<accession>A0A2A9NL00</accession>
<reference evidence="1 2" key="1">
    <citation type="submission" date="2014-02" db="EMBL/GenBank/DDBJ databases">
        <title>Transposable element dynamics among asymbiotic and ectomycorrhizal Amanita fungi.</title>
        <authorList>
            <consortium name="DOE Joint Genome Institute"/>
            <person name="Hess J."/>
            <person name="Skrede I."/>
            <person name="Wolfe B."/>
            <person name="LaButti K."/>
            <person name="Ohm R.A."/>
            <person name="Grigoriev I.V."/>
            <person name="Pringle A."/>
        </authorList>
    </citation>
    <scope>NUCLEOTIDE SEQUENCE [LARGE SCALE GENOMIC DNA]</scope>
    <source>
        <strain evidence="1 2">SKay4041</strain>
    </source>
</reference>
<sequence length="267" mass="30693">MLSNGQLAPRTIQWLKEDHKDFRTRNPSLNYAFLDVAFIKDSPIKRPGSSLRSWLYELCVHPKAEIKHLPENIPYLMGVMAHTYASLRCPSDRYFISEIVIHEKLEAQGRRELLLAKSAGPLNLVKGYFHIERVPVQRQFIHTNEPRNPTTFTFKFRRGQYLSLSQLLCLANALNTIGEETGMFVQDEFWFAKATAEMLLLIFAPRIDMNGSAIEKAAFQPKSDSLFCDEILKEYDYQQAAFWSKVEEESMSALSLTTAIEYKRSSG</sequence>